<evidence type="ECO:0000313" key="1">
    <source>
        <dbReference type="EMBL" id="TWU20152.1"/>
    </source>
</evidence>
<comment type="caution">
    <text evidence="1">The sequence shown here is derived from an EMBL/GenBank/DDBJ whole genome shotgun (WGS) entry which is preliminary data.</text>
</comment>
<dbReference type="OrthoDB" id="280022at2"/>
<protein>
    <submittedName>
        <fullName evidence="1">Uncharacterized protein</fullName>
    </submittedName>
</protein>
<reference evidence="1 2" key="1">
    <citation type="submission" date="2019-02" db="EMBL/GenBank/DDBJ databases">
        <title>Deep-cultivation of Planctomycetes and their phenomic and genomic characterization uncovers novel biology.</title>
        <authorList>
            <person name="Wiegand S."/>
            <person name="Jogler M."/>
            <person name="Boedeker C."/>
            <person name="Pinto D."/>
            <person name="Vollmers J."/>
            <person name="Rivas-Marin E."/>
            <person name="Kohn T."/>
            <person name="Peeters S.H."/>
            <person name="Heuer A."/>
            <person name="Rast P."/>
            <person name="Oberbeckmann S."/>
            <person name="Bunk B."/>
            <person name="Jeske O."/>
            <person name="Meyerdierks A."/>
            <person name="Storesund J.E."/>
            <person name="Kallscheuer N."/>
            <person name="Luecker S."/>
            <person name="Lage O.M."/>
            <person name="Pohl T."/>
            <person name="Merkel B.J."/>
            <person name="Hornburger P."/>
            <person name="Mueller R.-W."/>
            <person name="Bruemmer F."/>
            <person name="Labrenz M."/>
            <person name="Spormann A.M."/>
            <person name="Op Den Camp H."/>
            <person name="Overmann J."/>
            <person name="Amann R."/>
            <person name="Jetten M.S.M."/>
            <person name="Mascher T."/>
            <person name="Medema M.H."/>
            <person name="Devos D.P."/>
            <person name="Kaster A.-K."/>
            <person name="Ovreas L."/>
            <person name="Rohde M."/>
            <person name="Galperin M.Y."/>
            <person name="Jogler C."/>
        </authorList>
    </citation>
    <scope>NUCLEOTIDE SEQUENCE [LARGE SCALE GENOMIC DNA]</scope>
    <source>
        <strain evidence="1 2">Pla52o</strain>
    </source>
</reference>
<dbReference type="Proteomes" id="UP000316304">
    <property type="component" value="Unassembled WGS sequence"/>
</dbReference>
<proteinExistence type="predicted"/>
<sequence>MRLICLCLLTLAIGCNTQEGVQLPSPVTKGNLVSTLEQVANTGQYEDDVLTALTMGLEEAGMMDEAAHIQQWPAIDNQAKVKQLAKQVASRVTKRLASSNH</sequence>
<dbReference type="AlphaFoldDB" id="A0A5C6C7P0"/>
<gene>
    <name evidence="1" type="ORF">Pla52o_46660</name>
</gene>
<organism evidence="1 2">
    <name type="scientific">Novipirellula galeiformis</name>
    <dbReference type="NCBI Taxonomy" id="2528004"/>
    <lineage>
        <taxon>Bacteria</taxon>
        <taxon>Pseudomonadati</taxon>
        <taxon>Planctomycetota</taxon>
        <taxon>Planctomycetia</taxon>
        <taxon>Pirellulales</taxon>
        <taxon>Pirellulaceae</taxon>
        <taxon>Novipirellula</taxon>
    </lineage>
</organism>
<dbReference type="EMBL" id="SJPT01000009">
    <property type="protein sequence ID" value="TWU20152.1"/>
    <property type="molecule type" value="Genomic_DNA"/>
</dbReference>
<keyword evidence="2" id="KW-1185">Reference proteome</keyword>
<dbReference type="PROSITE" id="PS51257">
    <property type="entry name" value="PROKAR_LIPOPROTEIN"/>
    <property type="match status" value="1"/>
</dbReference>
<accession>A0A5C6C7P0</accession>
<dbReference type="RefSeq" id="WP_146596680.1">
    <property type="nucleotide sequence ID" value="NZ_SJPT01000009.1"/>
</dbReference>
<evidence type="ECO:0000313" key="2">
    <source>
        <dbReference type="Proteomes" id="UP000316304"/>
    </source>
</evidence>
<name>A0A5C6C7P0_9BACT</name>